<dbReference type="InterPro" id="IPR036679">
    <property type="entry name" value="FlgN-like_sf"/>
</dbReference>
<proteinExistence type="predicted"/>
<sequence>MKQHWEILIAILDEMLALYQAILTLSQEKRTILVAADGQKLEQITKQEELLILQAGKLENQRIAKLKEISGAGGVLPDDITLEKMIELADEASAKRLTLIGSEFDKVLAELVKINQVNTQLIQRALTFVNYNINILAQSESGSTYAPKGQTGEKPAPARALFDHKV</sequence>
<dbReference type="InterPro" id="IPR007809">
    <property type="entry name" value="FlgN-like"/>
</dbReference>
<dbReference type="Pfam" id="PF05130">
    <property type="entry name" value="FlgN"/>
    <property type="match status" value="1"/>
</dbReference>
<dbReference type="GO" id="GO:0044780">
    <property type="term" value="P:bacterial-type flagellum assembly"/>
    <property type="evidence" value="ECO:0007669"/>
    <property type="project" value="InterPro"/>
</dbReference>
<evidence type="ECO:0000313" key="2">
    <source>
        <dbReference type="EMBL" id="MPL97847.1"/>
    </source>
</evidence>
<keyword evidence="1" id="KW-1005">Bacterial flagellum biogenesis</keyword>
<dbReference type="EMBL" id="VSSQ01000576">
    <property type="protein sequence ID" value="MPL97847.1"/>
    <property type="molecule type" value="Genomic_DNA"/>
</dbReference>
<evidence type="ECO:0000256" key="1">
    <source>
        <dbReference type="ARBA" id="ARBA00022795"/>
    </source>
</evidence>
<gene>
    <name evidence="2" type="ORF">SDC9_44042</name>
</gene>
<organism evidence="2">
    <name type="scientific">bioreactor metagenome</name>
    <dbReference type="NCBI Taxonomy" id="1076179"/>
    <lineage>
        <taxon>unclassified sequences</taxon>
        <taxon>metagenomes</taxon>
        <taxon>ecological metagenomes</taxon>
    </lineage>
</organism>
<comment type="caution">
    <text evidence="2">The sequence shown here is derived from an EMBL/GenBank/DDBJ whole genome shotgun (WGS) entry which is preliminary data.</text>
</comment>
<name>A0A644W2M7_9ZZZZ</name>
<dbReference type="SUPFAM" id="SSF140566">
    <property type="entry name" value="FlgN-like"/>
    <property type="match status" value="1"/>
</dbReference>
<dbReference type="AlphaFoldDB" id="A0A644W2M7"/>
<dbReference type="Gene3D" id="1.20.58.300">
    <property type="entry name" value="FlgN-like"/>
    <property type="match status" value="1"/>
</dbReference>
<evidence type="ECO:0008006" key="3">
    <source>
        <dbReference type="Google" id="ProtNLM"/>
    </source>
</evidence>
<accession>A0A644W2M7</accession>
<protein>
    <recommendedName>
        <fullName evidence="3">FlgN protein</fullName>
    </recommendedName>
</protein>
<reference evidence="2" key="1">
    <citation type="submission" date="2019-08" db="EMBL/GenBank/DDBJ databases">
        <authorList>
            <person name="Kucharzyk K."/>
            <person name="Murdoch R.W."/>
            <person name="Higgins S."/>
            <person name="Loffler F."/>
        </authorList>
    </citation>
    <scope>NUCLEOTIDE SEQUENCE</scope>
</reference>